<dbReference type="InterPro" id="IPR011032">
    <property type="entry name" value="GroES-like_sf"/>
</dbReference>
<dbReference type="InterPro" id="IPR036291">
    <property type="entry name" value="NAD(P)-bd_dom_sf"/>
</dbReference>
<keyword evidence="2" id="KW-0560">Oxidoreductase</keyword>
<name>A0A1T4RCW8_9GAMM</name>
<dbReference type="GO" id="GO:0008270">
    <property type="term" value="F:zinc ion binding"/>
    <property type="evidence" value="ECO:0007669"/>
    <property type="project" value="InterPro"/>
</dbReference>
<evidence type="ECO:0000259" key="3">
    <source>
        <dbReference type="SMART" id="SM00829"/>
    </source>
</evidence>
<dbReference type="InterPro" id="IPR014182">
    <property type="entry name" value="ADH_Zn_typ-1"/>
</dbReference>
<dbReference type="SUPFAM" id="SSF50129">
    <property type="entry name" value="GroES-like"/>
    <property type="match status" value="1"/>
</dbReference>
<feature type="domain" description="Enoyl reductase (ER)" evidence="3">
    <location>
        <begin position="12"/>
        <end position="337"/>
    </location>
</feature>
<protein>
    <recommendedName>
        <fullName evidence="2">Zinc-type alcohol dehydrogenase-like protein</fullName>
    </recommendedName>
</protein>
<evidence type="ECO:0000313" key="4">
    <source>
        <dbReference type="EMBL" id="OPX55178.1"/>
    </source>
</evidence>
<evidence type="ECO:0000313" key="5">
    <source>
        <dbReference type="Proteomes" id="UP000191418"/>
    </source>
</evidence>
<keyword evidence="5" id="KW-1185">Reference proteome</keyword>
<evidence type="ECO:0000256" key="1">
    <source>
        <dbReference type="ARBA" id="ARBA00022857"/>
    </source>
</evidence>
<dbReference type="SMART" id="SM00829">
    <property type="entry name" value="PKS_ER"/>
    <property type="match status" value="1"/>
</dbReference>
<dbReference type="InterPro" id="IPR020843">
    <property type="entry name" value="ER"/>
</dbReference>
<organism evidence="4 5">
    <name type="scientific">Oceanospirillum multiglobuliferum</name>
    <dbReference type="NCBI Taxonomy" id="64969"/>
    <lineage>
        <taxon>Bacteria</taxon>
        <taxon>Pseudomonadati</taxon>
        <taxon>Pseudomonadota</taxon>
        <taxon>Gammaproteobacteria</taxon>
        <taxon>Oceanospirillales</taxon>
        <taxon>Oceanospirillaceae</taxon>
        <taxon>Oceanospirillum</taxon>
    </lineage>
</organism>
<keyword evidence="2" id="KW-0862">Zinc</keyword>
<dbReference type="InterPro" id="IPR051603">
    <property type="entry name" value="Zinc-ADH_QOR/CCCR"/>
</dbReference>
<proteinExistence type="inferred from homology"/>
<dbReference type="SUPFAM" id="SSF51735">
    <property type="entry name" value="NAD(P)-binding Rossmann-fold domains"/>
    <property type="match status" value="1"/>
</dbReference>
<dbReference type="OrthoDB" id="9785812at2"/>
<dbReference type="PANTHER" id="PTHR44154:SF1">
    <property type="entry name" value="QUINONE OXIDOREDUCTASE"/>
    <property type="match status" value="1"/>
</dbReference>
<dbReference type="Proteomes" id="UP000191418">
    <property type="component" value="Unassembled WGS sequence"/>
</dbReference>
<dbReference type="AlphaFoldDB" id="A0A1T4RCW8"/>
<dbReference type="Pfam" id="PF08240">
    <property type="entry name" value="ADH_N"/>
    <property type="match status" value="1"/>
</dbReference>
<reference evidence="4 5" key="1">
    <citation type="submission" date="2017-01" db="EMBL/GenBank/DDBJ databases">
        <title>Genome Sequencing of a Marine Spirillum, Oceanospirillum multiglobuliferum ATCC 33336, from Japan.</title>
        <authorList>
            <person name="Carney J.G."/>
            <person name="Trachtenberg A.M."/>
            <person name="Rheaume B.A."/>
            <person name="Linnane J.D."/>
            <person name="Pitts N.L."/>
            <person name="Mykles D.L."/>
            <person name="Maclea K.S."/>
        </authorList>
    </citation>
    <scope>NUCLEOTIDE SEQUENCE [LARGE SCALE GENOMIC DNA]</scope>
    <source>
        <strain evidence="4 5">ATCC 33336</strain>
    </source>
</reference>
<gene>
    <name evidence="4" type="ORF">BTE48_10500</name>
</gene>
<dbReference type="GO" id="GO:0016491">
    <property type="term" value="F:oxidoreductase activity"/>
    <property type="evidence" value="ECO:0007669"/>
    <property type="project" value="UniProtKB-KW"/>
</dbReference>
<dbReference type="Pfam" id="PF13602">
    <property type="entry name" value="ADH_zinc_N_2"/>
    <property type="match status" value="1"/>
</dbReference>
<keyword evidence="1" id="KW-0521">NADP</keyword>
<dbReference type="Gene3D" id="3.40.50.720">
    <property type="entry name" value="NAD(P)-binding Rossmann-like Domain"/>
    <property type="match status" value="1"/>
</dbReference>
<dbReference type="NCBIfam" id="TIGR02817">
    <property type="entry name" value="adh_fam_1"/>
    <property type="match status" value="1"/>
</dbReference>
<comment type="caution">
    <text evidence="4">The sequence shown here is derived from an EMBL/GenBank/DDBJ whole genome shotgun (WGS) entry which is preliminary data.</text>
</comment>
<dbReference type="InterPro" id="IPR013154">
    <property type="entry name" value="ADH-like_N"/>
</dbReference>
<dbReference type="PANTHER" id="PTHR44154">
    <property type="entry name" value="QUINONE OXIDOREDUCTASE"/>
    <property type="match status" value="1"/>
</dbReference>
<accession>A0A1T4RCW8</accession>
<comment type="similarity">
    <text evidence="2">Belongs to the zinc-containing alcohol dehydrogenase family. Quinone oxidoreductase subfamily.</text>
</comment>
<dbReference type="CDD" id="cd08252">
    <property type="entry name" value="AL_MDR"/>
    <property type="match status" value="1"/>
</dbReference>
<evidence type="ECO:0000256" key="2">
    <source>
        <dbReference type="RuleBase" id="RU364000"/>
    </source>
</evidence>
<dbReference type="STRING" id="64969.SAMN02745127_02291"/>
<dbReference type="RefSeq" id="WP_078745855.1">
    <property type="nucleotide sequence ID" value="NZ_FUXG01000015.1"/>
</dbReference>
<dbReference type="EMBL" id="MTSM01000012">
    <property type="protein sequence ID" value="OPX55178.1"/>
    <property type="molecule type" value="Genomic_DNA"/>
</dbReference>
<keyword evidence="2" id="KW-0479">Metal-binding</keyword>
<dbReference type="Gene3D" id="3.90.180.10">
    <property type="entry name" value="Medium-chain alcohol dehydrogenases, catalytic domain"/>
    <property type="match status" value="1"/>
</dbReference>
<sequence length="341" mass="37079">MKAIGFIATHEGTAAENLEDITLERPTATGHDLLVKVKAISVNPVDTKIRSRLSGSKGEYKVLGWDAVGEVVEIGDRVNAYQVGDKVWYAGDITRSGSNAEYHLVDERIVGLSPKTISDAEAAALPLTAITAWELLFDRLALKQDVTGVASTPKVLIVGAAGGVGSILIQLTKQLTGATVIATASRPESQAWVKTLGADIVINHKQPLTLELSRVGISEVTHVISLNRTEDYFDQLIEVLAPQGKLALIDDPETILDIRKLKQKSLSLHWELMFTRSMFKTEDMIQQRELLNRVAELVDAGKIRTTIGTHYGAICAENLIKAHQDIENGKAIGKIVLESFA</sequence>